<dbReference type="SUPFAM" id="SSF69118">
    <property type="entry name" value="AhpD-like"/>
    <property type="match status" value="1"/>
</dbReference>
<keyword evidence="5" id="KW-1185">Reference proteome</keyword>
<dbReference type="Proteomes" id="UP001150569">
    <property type="component" value="Unassembled WGS sequence"/>
</dbReference>
<dbReference type="PANTHER" id="PTHR12474">
    <property type="entry name" value="P53 REGULATED PA26 NUCLEAR PROTEIN SESTRIN"/>
    <property type="match status" value="1"/>
</dbReference>
<comment type="caution">
    <text evidence="4">The sequence shown here is derived from an EMBL/GenBank/DDBJ whole genome shotgun (WGS) entry which is preliminary data.</text>
</comment>
<dbReference type="GO" id="GO:1904262">
    <property type="term" value="P:negative regulation of TORC1 signaling"/>
    <property type="evidence" value="ECO:0007669"/>
    <property type="project" value="TreeGrafter"/>
</dbReference>
<evidence type="ECO:0000313" key="5">
    <source>
        <dbReference type="Proteomes" id="UP001150569"/>
    </source>
</evidence>
<evidence type="ECO:0000256" key="1">
    <source>
        <dbReference type="ARBA" id="ARBA00004496"/>
    </source>
</evidence>
<evidence type="ECO:0000256" key="3">
    <source>
        <dbReference type="ARBA" id="ARBA00022490"/>
    </source>
</evidence>
<gene>
    <name evidence="4" type="ORF">IWQ60_000719</name>
</gene>
<reference evidence="4" key="1">
    <citation type="submission" date="2022-07" db="EMBL/GenBank/DDBJ databases">
        <title>Phylogenomic reconstructions and comparative analyses of Kickxellomycotina fungi.</title>
        <authorList>
            <person name="Reynolds N.K."/>
            <person name="Stajich J.E."/>
            <person name="Barry K."/>
            <person name="Grigoriev I.V."/>
            <person name="Crous P."/>
            <person name="Smith M.E."/>
        </authorList>
    </citation>
    <scope>NUCLEOTIDE SEQUENCE</scope>
    <source>
        <strain evidence="4">RSA 861</strain>
    </source>
</reference>
<dbReference type="GO" id="GO:0005634">
    <property type="term" value="C:nucleus"/>
    <property type="evidence" value="ECO:0007669"/>
    <property type="project" value="InterPro"/>
</dbReference>
<dbReference type="GO" id="GO:0016684">
    <property type="term" value="F:oxidoreductase activity, acting on peroxide as acceptor"/>
    <property type="evidence" value="ECO:0007669"/>
    <property type="project" value="TreeGrafter"/>
</dbReference>
<organism evidence="4 5">
    <name type="scientific">Tieghemiomyces parasiticus</name>
    <dbReference type="NCBI Taxonomy" id="78921"/>
    <lineage>
        <taxon>Eukaryota</taxon>
        <taxon>Fungi</taxon>
        <taxon>Fungi incertae sedis</taxon>
        <taxon>Zoopagomycota</taxon>
        <taxon>Kickxellomycotina</taxon>
        <taxon>Dimargaritomycetes</taxon>
        <taxon>Dimargaritales</taxon>
        <taxon>Dimargaritaceae</taxon>
        <taxon>Tieghemiomyces</taxon>
    </lineage>
</organism>
<dbReference type="OrthoDB" id="337464at2759"/>
<dbReference type="Pfam" id="PF04636">
    <property type="entry name" value="PA26"/>
    <property type="match status" value="2"/>
</dbReference>
<dbReference type="GO" id="GO:1901031">
    <property type="term" value="P:regulation of response to reactive oxygen species"/>
    <property type="evidence" value="ECO:0007669"/>
    <property type="project" value="InterPro"/>
</dbReference>
<name>A0A9W8AL85_9FUNG</name>
<dbReference type="InterPro" id="IPR029032">
    <property type="entry name" value="AhpD-like"/>
</dbReference>
<dbReference type="PANTHER" id="PTHR12474:SF0">
    <property type="entry name" value="SESTRIN HOMOLOG"/>
    <property type="match status" value="1"/>
</dbReference>
<dbReference type="GO" id="GO:0005737">
    <property type="term" value="C:cytoplasm"/>
    <property type="evidence" value="ECO:0007669"/>
    <property type="project" value="UniProtKB-SubCell"/>
</dbReference>
<evidence type="ECO:0000256" key="2">
    <source>
        <dbReference type="ARBA" id="ARBA00008350"/>
    </source>
</evidence>
<protein>
    <submittedName>
        <fullName evidence="4">Uncharacterized protein</fullName>
    </submittedName>
</protein>
<proteinExistence type="inferred from homology"/>
<accession>A0A9W8AL85</accession>
<dbReference type="EMBL" id="JANBPT010000019">
    <property type="protein sequence ID" value="KAJ1929990.1"/>
    <property type="molecule type" value="Genomic_DNA"/>
</dbReference>
<comment type="subcellular location">
    <subcellularLocation>
        <location evidence="1">Cytoplasm</location>
    </subcellularLocation>
</comment>
<dbReference type="GO" id="GO:0016239">
    <property type="term" value="P:positive regulation of macroautophagy"/>
    <property type="evidence" value="ECO:0007669"/>
    <property type="project" value="TreeGrafter"/>
</dbReference>
<evidence type="ECO:0000313" key="4">
    <source>
        <dbReference type="EMBL" id="KAJ1929990.1"/>
    </source>
</evidence>
<dbReference type="GO" id="GO:0070728">
    <property type="term" value="F:L-leucine binding"/>
    <property type="evidence" value="ECO:0007669"/>
    <property type="project" value="TreeGrafter"/>
</dbReference>
<dbReference type="GO" id="GO:1990253">
    <property type="term" value="P:cellular response to leucine starvation"/>
    <property type="evidence" value="ECO:0007669"/>
    <property type="project" value="TreeGrafter"/>
</dbReference>
<sequence length="780" mass="85952">MQRTDSQPARPVIGGGDDRSLRTLTILRTVAALRLSVNCPFPEQRLRWSHYLGRLEQQGYLIPQPLNASPSFFIPQRFLVRLPLPTPQTMRPAVSPAPFERSAQPPLFRPDPALPILEDGLDCSPESRKAVQSLYCSQGLVTNLGRVFMFNPEFLIETFINITEEMRTAGPLPRAVVYYLAMMAGAELQCYYSVSLFQREFIRSEGTLSWLDGLHRAPPKIQALGYLNSLLAKRPWSVSAEHFDLLSRGRCDIQAMRAATHRRERILFGADYDAERGPGDQYGPPVPMLVPGVALPADGARVVADSWSAADLCHAVFVLTTCQAFSALALSCGVVPEVDVPGGFVITTGTRDAVASPGTQCARQARAAAELAADPFFNHIAQQVDEYLFINPATRVLVRPCEPPSLLPRAADAPVTDGATWRLLSALRHQSEGLNLRPVSPLGVSLPEPLDACPAAGSPPAERHRDLAFPPLSQSAGSIGISDPIFAMDDLVIVHHPTHHHHRSQPFDVPTRPSADHLATGYVTAPASDIQSIIPGPVTVAVPGLATCTSEEGTVTSSTSPVPRPVPLLPPGVIDVANTHHPSFTPFKRYTLECRRFALPPEQQVRQHDHPMHLVGPADVFQHDLSWENDGHWRLAEHLPQHAERVHRELYVISHCTDGTLGSHVDYGDLDTPWTAGDGAETSAVIDTRPFREAVWRYTQTLFGIHVSDYAYDDLRHYLSEDLQRYIRKVACHSHLVTPHDFHGEMGSCFRIDETCHINLIVCQAKRCAAMVLALRKLSK</sequence>
<comment type="similarity">
    <text evidence="2">Belongs to the sestrin family.</text>
</comment>
<dbReference type="GO" id="GO:0071233">
    <property type="term" value="P:cellular response to L-leucine"/>
    <property type="evidence" value="ECO:0007669"/>
    <property type="project" value="TreeGrafter"/>
</dbReference>
<dbReference type="InterPro" id="IPR006730">
    <property type="entry name" value="Sestrin"/>
</dbReference>
<dbReference type="AlphaFoldDB" id="A0A9W8AL85"/>
<keyword evidence="3" id="KW-0963">Cytoplasm</keyword>